<dbReference type="EMBL" id="CAVLGL010000089">
    <property type="protein sequence ID" value="CAK1593807.1"/>
    <property type="molecule type" value="Genomic_DNA"/>
</dbReference>
<gene>
    <name evidence="2" type="ORF">PARMNEM_LOCUS13539</name>
</gene>
<keyword evidence="1" id="KW-0472">Membrane</keyword>
<evidence type="ECO:0000256" key="1">
    <source>
        <dbReference type="SAM" id="Phobius"/>
    </source>
</evidence>
<proteinExistence type="predicted"/>
<keyword evidence="1" id="KW-0812">Transmembrane</keyword>
<name>A0AAV1LID0_9NEOP</name>
<keyword evidence="1" id="KW-1133">Transmembrane helix</keyword>
<evidence type="ECO:0000313" key="3">
    <source>
        <dbReference type="Proteomes" id="UP001314205"/>
    </source>
</evidence>
<comment type="caution">
    <text evidence="2">The sequence shown here is derived from an EMBL/GenBank/DDBJ whole genome shotgun (WGS) entry which is preliminary data.</text>
</comment>
<accession>A0AAV1LID0</accession>
<evidence type="ECO:0000313" key="2">
    <source>
        <dbReference type="EMBL" id="CAK1593807.1"/>
    </source>
</evidence>
<feature type="transmembrane region" description="Helical" evidence="1">
    <location>
        <begin position="6"/>
        <end position="25"/>
    </location>
</feature>
<dbReference type="AlphaFoldDB" id="A0AAV1LID0"/>
<keyword evidence="3" id="KW-1185">Reference proteome</keyword>
<sequence length="67" mass="8068">MKLWGAFATYSGFGFLGTVYLYFYLPETEGKSLQEIEDFYNTDKLRIFADDPVINLFKRFKRKKYYI</sequence>
<protein>
    <submittedName>
        <fullName evidence="2">Uncharacterized protein</fullName>
    </submittedName>
</protein>
<dbReference type="Gene3D" id="1.20.1250.20">
    <property type="entry name" value="MFS general substrate transporter like domains"/>
    <property type="match status" value="1"/>
</dbReference>
<organism evidence="2 3">
    <name type="scientific">Parnassius mnemosyne</name>
    <name type="common">clouded apollo</name>
    <dbReference type="NCBI Taxonomy" id="213953"/>
    <lineage>
        <taxon>Eukaryota</taxon>
        <taxon>Metazoa</taxon>
        <taxon>Ecdysozoa</taxon>
        <taxon>Arthropoda</taxon>
        <taxon>Hexapoda</taxon>
        <taxon>Insecta</taxon>
        <taxon>Pterygota</taxon>
        <taxon>Neoptera</taxon>
        <taxon>Endopterygota</taxon>
        <taxon>Lepidoptera</taxon>
        <taxon>Glossata</taxon>
        <taxon>Ditrysia</taxon>
        <taxon>Papilionoidea</taxon>
        <taxon>Papilionidae</taxon>
        <taxon>Parnassiinae</taxon>
        <taxon>Parnassini</taxon>
        <taxon>Parnassius</taxon>
        <taxon>Driopa</taxon>
    </lineage>
</organism>
<dbReference type="InterPro" id="IPR036259">
    <property type="entry name" value="MFS_trans_sf"/>
</dbReference>
<dbReference type="Proteomes" id="UP001314205">
    <property type="component" value="Unassembled WGS sequence"/>
</dbReference>
<reference evidence="2 3" key="1">
    <citation type="submission" date="2023-11" db="EMBL/GenBank/DDBJ databases">
        <authorList>
            <person name="Hedman E."/>
            <person name="Englund M."/>
            <person name="Stromberg M."/>
            <person name="Nyberg Akerstrom W."/>
            <person name="Nylinder S."/>
            <person name="Jareborg N."/>
            <person name="Kallberg Y."/>
            <person name="Kronander E."/>
        </authorList>
    </citation>
    <scope>NUCLEOTIDE SEQUENCE [LARGE SCALE GENOMIC DNA]</scope>
</reference>